<evidence type="ECO:0000256" key="7">
    <source>
        <dbReference type="ARBA" id="ARBA00022982"/>
    </source>
</evidence>
<keyword evidence="10 12" id="KW-0472">Membrane</keyword>
<keyword evidence="5 12" id="KW-0812">Transmembrane</keyword>
<keyword evidence="6" id="KW-0479">Metal-binding</keyword>
<dbReference type="Gene3D" id="1.20.950.20">
    <property type="entry name" value="Transmembrane di-heme cytochromes, Chain C"/>
    <property type="match status" value="1"/>
</dbReference>
<proteinExistence type="inferred from homology"/>
<dbReference type="SUPFAM" id="SSF81342">
    <property type="entry name" value="Transmembrane di-heme cytochromes"/>
    <property type="match status" value="1"/>
</dbReference>
<dbReference type="GO" id="GO:0022904">
    <property type="term" value="P:respiratory electron transport chain"/>
    <property type="evidence" value="ECO:0007669"/>
    <property type="project" value="InterPro"/>
</dbReference>
<evidence type="ECO:0000256" key="1">
    <source>
        <dbReference type="ARBA" id="ARBA00004651"/>
    </source>
</evidence>
<evidence type="ECO:0000256" key="12">
    <source>
        <dbReference type="SAM" id="Phobius"/>
    </source>
</evidence>
<dbReference type="AlphaFoldDB" id="A0A0F9VDP8"/>
<dbReference type="GO" id="GO:0020037">
    <property type="term" value="F:heme binding"/>
    <property type="evidence" value="ECO:0007669"/>
    <property type="project" value="TreeGrafter"/>
</dbReference>
<evidence type="ECO:0000313" key="14">
    <source>
        <dbReference type="EMBL" id="KKO03261.1"/>
    </source>
</evidence>
<dbReference type="GO" id="GO:0005886">
    <property type="term" value="C:plasma membrane"/>
    <property type="evidence" value="ECO:0007669"/>
    <property type="project" value="UniProtKB-SubCell"/>
</dbReference>
<feature type="domain" description="Cytochrome b561 bacterial/Ni-hydrogenase" evidence="13">
    <location>
        <begin position="11"/>
        <end position="175"/>
    </location>
</feature>
<dbReference type="Pfam" id="PF01292">
    <property type="entry name" value="Ni_hydr_CYTB"/>
    <property type="match status" value="1"/>
</dbReference>
<dbReference type="EMBL" id="LAZR01000027">
    <property type="protein sequence ID" value="KKO03261.1"/>
    <property type="molecule type" value="Genomic_DNA"/>
</dbReference>
<protein>
    <recommendedName>
        <fullName evidence="13">Cytochrome b561 bacterial/Ni-hydrogenase domain-containing protein</fullName>
    </recommendedName>
</protein>
<comment type="similarity">
    <text evidence="11">Belongs to the cytochrome b561 family.</text>
</comment>
<keyword evidence="9" id="KW-0408">Iron</keyword>
<evidence type="ECO:0000259" key="13">
    <source>
        <dbReference type="Pfam" id="PF01292"/>
    </source>
</evidence>
<comment type="subcellular location">
    <subcellularLocation>
        <location evidence="1">Cell membrane</location>
        <topology evidence="1">Multi-pass membrane protein</topology>
    </subcellularLocation>
</comment>
<evidence type="ECO:0000256" key="11">
    <source>
        <dbReference type="ARBA" id="ARBA00037975"/>
    </source>
</evidence>
<organism evidence="14">
    <name type="scientific">marine sediment metagenome</name>
    <dbReference type="NCBI Taxonomy" id="412755"/>
    <lineage>
        <taxon>unclassified sequences</taxon>
        <taxon>metagenomes</taxon>
        <taxon>ecological metagenomes</taxon>
    </lineage>
</organism>
<evidence type="ECO:0000256" key="5">
    <source>
        <dbReference type="ARBA" id="ARBA00022692"/>
    </source>
</evidence>
<feature type="transmembrane region" description="Helical" evidence="12">
    <location>
        <begin position="91"/>
        <end position="109"/>
    </location>
</feature>
<feature type="transmembrane region" description="Helical" evidence="12">
    <location>
        <begin position="21"/>
        <end position="40"/>
    </location>
</feature>
<keyword evidence="3" id="KW-1003">Cell membrane</keyword>
<dbReference type="GO" id="GO:0009055">
    <property type="term" value="F:electron transfer activity"/>
    <property type="evidence" value="ECO:0007669"/>
    <property type="project" value="InterPro"/>
</dbReference>
<feature type="transmembrane region" description="Helical" evidence="12">
    <location>
        <begin position="145"/>
        <end position="162"/>
    </location>
</feature>
<accession>A0A0F9VDP8</accession>
<dbReference type="PANTHER" id="PTHR30529:SF1">
    <property type="entry name" value="CYTOCHROME B561 HOMOLOG 2"/>
    <property type="match status" value="1"/>
</dbReference>
<evidence type="ECO:0000256" key="10">
    <source>
        <dbReference type="ARBA" id="ARBA00023136"/>
    </source>
</evidence>
<dbReference type="GO" id="GO:0046872">
    <property type="term" value="F:metal ion binding"/>
    <property type="evidence" value="ECO:0007669"/>
    <property type="project" value="UniProtKB-KW"/>
</dbReference>
<keyword evidence="7" id="KW-0249">Electron transport</keyword>
<evidence type="ECO:0000256" key="3">
    <source>
        <dbReference type="ARBA" id="ARBA00022475"/>
    </source>
</evidence>
<reference evidence="14" key="1">
    <citation type="journal article" date="2015" name="Nature">
        <title>Complex archaea that bridge the gap between prokaryotes and eukaryotes.</title>
        <authorList>
            <person name="Spang A."/>
            <person name="Saw J.H."/>
            <person name="Jorgensen S.L."/>
            <person name="Zaremba-Niedzwiedzka K."/>
            <person name="Martijn J."/>
            <person name="Lind A.E."/>
            <person name="van Eijk R."/>
            <person name="Schleper C."/>
            <person name="Guy L."/>
            <person name="Ettema T.J."/>
        </authorList>
    </citation>
    <scope>NUCLEOTIDE SEQUENCE</scope>
</reference>
<feature type="transmembrane region" description="Helical" evidence="12">
    <location>
        <begin position="52"/>
        <end position="70"/>
    </location>
</feature>
<evidence type="ECO:0000256" key="6">
    <source>
        <dbReference type="ARBA" id="ARBA00022723"/>
    </source>
</evidence>
<evidence type="ECO:0000256" key="2">
    <source>
        <dbReference type="ARBA" id="ARBA00022448"/>
    </source>
</evidence>
<dbReference type="InterPro" id="IPR011577">
    <property type="entry name" value="Cyt_b561_bac/Ni-Hgenase"/>
</dbReference>
<evidence type="ECO:0000256" key="9">
    <source>
        <dbReference type="ARBA" id="ARBA00023004"/>
    </source>
</evidence>
<keyword evidence="2" id="KW-0813">Transport</keyword>
<dbReference type="InterPro" id="IPR052168">
    <property type="entry name" value="Cytochrome_b561_oxidase"/>
</dbReference>
<evidence type="ECO:0000256" key="4">
    <source>
        <dbReference type="ARBA" id="ARBA00022617"/>
    </source>
</evidence>
<gene>
    <name evidence="14" type="ORF">LCGC14_0096740</name>
</gene>
<evidence type="ECO:0000256" key="8">
    <source>
        <dbReference type="ARBA" id="ARBA00022989"/>
    </source>
</evidence>
<dbReference type="InterPro" id="IPR016174">
    <property type="entry name" value="Di-haem_cyt_TM"/>
</dbReference>
<comment type="caution">
    <text evidence="14">The sequence shown here is derived from an EMBL/GenBank/DDBJ whole genome shotgun (WGS) entry which is preliminary data.</text>
</comment>
<dbReference type="PANTHER" id="PTHR30529">
    <property type="entry name" value="CYTOCHROME B561"/>
    <property type="match status" value="1"/>
</dbReference>
<keyword evidence="4" id="KW-0349">Heme</keyword>
<sequence length="176" mass="19419">MALSIMDNSQRYGAISRLMHWGMALLFAWQFSGAAARVLFEDSALESFLWGTHRTVGVLLLSLLVLRVLWALANASRRPPSVSVMAKLGHLALYVLMIAVPTIALIRQYGSGRSLEVFGITLMPGFEGEPISWMTDLGGLLHGELGWTLLALIVGHVVMAFLHRKLTHHDVLTRMA</sequence>
<keyword evidence="8 12" id="KW-1133">Transmembrane helix</keyword>
<name>A0A0F9VDP8_9ZZZZ</name>